<dbReference type="OrthoDB" id="7842280at2"/>
<comment type="caution">
    <text evidence="2">The sequence shown here is derived from an EMBL/GenBank/DDBJ whole genome shotgun (WGS) entry which is preliminary data.</text>
</comment>
<keyword evidence="3" id="KW-1185">Reference proteome</keyword>
<gene>
    <name evidence="2" type="ORF">BCL67_103192</name>
</gene>
<name>A0A2T0YRP0_9MICC</name>
<evidence type="ECO:0000256" key="1">
    <source>
        <dbReference type="SAM" id="MobiDB-lite"/>
    </source>
</evidence>
<dbReference type="EMBL" id="PVTY01000003">
    <property type="protein sequence ID" value="PRZ18206.1"/>
    <property type="molecule type" value="Genomic_DNA"/>
</dbReference>
<protein>
    <recommendedName>
        <fullName evidence="4">Phosphotransferase family enzyme</fullName>
    </recommendedName>
</protein>
<organism evidence="2 3">
    <name type="scientific">Nesterenkonia sandarakina</name>
    <dbReference type="NCBI Taxonomy" id="272918"/>
    <lineage>
        <taxon>Bacteria</taxon>
        <taxon>Bacillati</taxon>
        <taxon>Actinomycetota</taxon>
        <taxon>Actinomycetes</taxon>
        <taxon>Micrococcales</taxon>
        <taxon>Micrococcaceae</taxon>
        <taxon>Nesterenkonia</taxon>
    </lineage>
</organism>
<dbReference type="RefSeq" id="WP_106122093.1">
    <property type="nucleotide sequence ID" value="NZ_PVTY01000003.1"/>
</dbReference>
<evidence type="ECO:0000313" key="3">
    <source>
        <dbReference type="Proteomes" id="UP000238217"/>
    </source>
</evidence>
<proteinExistence type="predicted"/>
<accession>A0A2T0YRP0</accession>
<feature type="region of interest" description="Disordered" evidence="1">
    <location>
        <begin position="47"/>
        <end position="104"/>
    </location>
</feature>
<dbReference type="Proteomes" id="UP000238217">
    <property type="component" value="Unassembled WGS sequence"/>
</dbReference>
<sequence length="390" mass="42054">MLHPAASLPSRILSAEGTRWSVERVWPVQGEPGLLAVEVMAADEVDDVDGAGHSPAETEASPAGTADAPAPRRARRAGHFRIQQHAGAARPDEQLELFPPGTDPQLPALERTAQGGLVIAHEPGLRAVVRHRDGTQESYTVVLPDGGAAELLAGMRRAQAFSGPFRLPRLISHDDAVATFQALPGVSLHRPHRIGAEAWENAWDQSLDAWSTAIQHPGELPASTPVHGAATEIRRLQRWEALTRPYIVGAELFQASVTAACEALASIPERRMVPAHRQLRDEDLLYSADLGPGLVKVSNAGWAHPALDLGGLRAGAKWNELRGLWDAPRRAVVDRLINDTAYRNGVPAHALDAYERAALLRLSAQFTFSPRLADAAEALRANLVQSAHRS</sequence>
<dbReference type="AlphaFoldDB" id="A0A2T0YRP0"/>
<evidence type="ECO:0000313" key="2">
    <source>
        <dbReference type="EMBL" id="PRZ18206.1"/>
    </source>
</evidence>
<reference evidence="2 3" key="1">
    <citation type="submission" date="2018-03" db="EMBL/GenBank/DDBJ databases">
        <title>Comparative analysis of microorganisms from saline springs in Andes Mountain Range, Colombia.</title>
        <authorList>
            <person name="Rubin E."/>
        </authorList>
    </citation>
    <scope>NUCLEOTIDE SEQUENCE [LARGE SCALE GENOMIC DNA]</scope>
    <source>
        <strain evidence="2 3">CG 35</strain>
    </source>
</reference>
<evidence type="ECO:0008006" key="4">
    <source>
        <dbReference type="Google" id="ProtNLM"/>
    </source>
</evidence>